<feature type="transmembrane region" description="Helical" evidence="8">
    <location>
        <begin position="375"/>
        <end position="397"/>
    </location>
</feature>
<dbReference type="GO" id="GO:0005886">
    <property type="term" value="C:plasma membrane"/>
    <property type="evidence" value="ECO:0007669"/>
    <property type="project" value="UniProtKB-SubCell"/>
</dbReference>
<evidence type="ECO:0000256" key="2">
    <source>
        <dbReference type="ARBA" id="ARBA00022475"/>
    </source>
</evidence>
<evidence type="ECO:0000256" key="1">
    <source>
        <dbReference type="ARBA" id="ARBA00004651"/>
    </source>
</evidence>
<sequence length="876" mass="90771">MDETVTAELGRTQASFVMEFPPDATLVQSPNNPRNVRFETDSHGNPTHHAVDDPRRSPSDFLGNDRVIPLQLLSATVGTATGKGIFAVLEGDSWGPAFAGKFALVSGHSPRSKSQILVTPAALERLGKHLGESVFIEGSQTSAFQIVGTLRDRTKPSNNQEIFTPAGAVSGSTDLASTTFYLPDTPVSWRMVQDMNKSGAVVLSREVLLNLSILGPTEVPADAPTLPVAQLGTIVPLAGFSLFEVMLLAGAAFMVGARRQQRNLAILASVGGDRATLFAVISFSGVVLGAIGGVIGASAGVGGAWAYMQLTSDGNITQYPGFHPNPLVLLSTVVFAIASGWVASALPARAASRTDVFSALRGALRPQAIKRRRPIIGLLLAAFGAVISLAGGVVAAVRLAGGLVDPPTLSAGLVLLVLGPVVMQIGAIMATPALLSAISWGASGIGLGAKLGARDVSRNAARTVPAVAAIMATIFFGSFVMTFAASTEAQARSRWDYWTSPGLAQADLRDWVTPDSASASATANALAVADAMKATFDAKRATILEASATFTGAPGSARDLFAMPRMNVIAACPHGIYSNPSLDTQGCGGRPYVMDQNIWVGSVNDIEVVIGRSLSTRAVSTLSHGGAISLYPQYLRSGQVTIDWRTGDQLASDAQEGAEGGMGRPSRPVHSATLPAVVEPIPHDLHFAVFMLDTTARSIGLKVAPGMVLVKSSGKPTDSEFDGLNKINQSLTGDQQLIQSHVEVGPPSEAGLQAWALVALCALLVLGAASVAIGLARSDGRHDVFTIVASGGTPRLRRSFNFWQAYCIAGTGAVIGTTLGTLPVLAIAVTSGGQSGLPFTPPLVQLGITAFGIPLVVALASAILTGSRTPARPIER</sequence>
<feature type="region of interest" description="Disordered" evidence="7">
    <location>
        <begin position="24"/>
        <end position="60"/>
    </location>
</feature>
<dbReference type="PANTHER" id="PTHR30572:SF4">
    <property type="entry name" value="ABC TRANSPORTER PERMEASE YTRF"/>
    <property type="match status" value="1"/>
</dbReference>
<evidence type="ECO:0000313" key="10">
    <source>
        <dbReference type="EMBL" id="NEM91378.1"/>
    </source>
</evidence>
<feature type="transmembrane region" description="Helical" evidence="8">
    <location>
        <begin position="843"/>
        <end position="866"/>
    </location>
</feature>
<feature type="transmembrane region" description="Helical" evidence="8">
    <location>
        <begin position="234"/>
        <end position="256"/>
    </location>
</feature>
<protein>
    <submittedName>
        <fullName evidence="10">ABC transporter permease</fullName>
    </submittedName>
</protein>
<organism evidence="10 11">
    <name type="scientific">Galbitalea soli</name>
    <dbReference type="NCBI Taxonomy" id="1268042"/>
    <lineage>
        <taxon>Bacteria</taxon>
        <taxon>Bacillati</taxon>
        <taxon>Actinomycetota</taxon>
        <taxon>Actinomycetes</taxon>
        <taxon>Micrococcales</taxon>
        <taxon>Microbacteriaceae</taxon>
        <taxon>Galbitalea</taxon>
    </lineage>
</organism>
<feature type="transmembrane region" description="Helical" evidence="8">
    <location>
        <begin position="463"/>
        <end position="484"/>
    </location>
</feature>
<keyword evidence="11" id="KW-1185">Reference proteome</keyword>
<comment type="caution">
    <text evidence="10">The sequence shown here is derived from an EMBL/GenBank/DDBJ whole genome shotgun (WGS) entry which is preliminary data.</text>
</comment>
<dbReference type="Pfam" id="PF02687">
    <property type="entry name" value="FtsX"/>
    <property type="match status" value="1"/>
</dbReference>
<comment type="subcellular location">
    <subcellularLocation>
        <location evidence="1">Cell membrane</location>
        <topology evidence="1">Multi-pass membrane protein</topology>
    </subcellularLocation>
</comment>
<gene>
    <name evidence="10" type="ORF">G3T37_08405</name>
</gene>
<evidence type="ECO:0000256" key="7">
    <source>
        <dbReference type="SAM" id="MobiDB-lite"/>
    </source>
</evidence>
<feature type="transmembrane region" description="Helical" evidence="8">
    <location>
        <begin position="409"/>
        <end position="442"/>
    </location>
</feature>
<feature type="transmembrane region" description="Helical" evidence="8">
    <location>
        <begin position="754"/>
        <end position="776"/>
    </location>
</feature>
<evidence type="ECO:0000256" key="6">
    <source>
        <dbReference type="ARBA" id="ARBA00038076"/>
    </source>
</evidence>
<evidence type="ECO:0000256" key="5">
    <source>
        <dbReference type="ARBA" id="ARBA00023136"/>
    </source>
</evidence>
<accession>A0A7C9TQK7</accession>
<dbReference type="InterPro" id="IPR050250">
    <property type="entry name" value="Macrolide_Exporter_MacB"/>
</dbReference>
<dbReference type="EMBL" id="JAAGWZ010000002">
    <property type="protein sequence ID" value="NEM91378.1"/>
    <property type="molecule type" value="Genomic_DNA"/>
</dbReference>
<evidence type="ECO:0000259" key="9">
    <source>
        <dbReference type="Pfam" id="PF02687"/>
    </source>
</evidence>
<dbReference type="PANTHER" id="PTHR30572">
    <property type="entry name" value="MEMBRANE COMPONENT OF TRANSPORTER-RELATED"/>
    <property type="match status" value="1"/>
</dbReference>
<dbReference type="Proteomes" id="UP000479756">
    <property type="component" value="Unassembled WGS sequence"/>
</dbReference>
<dbReference type="RefSeq" id="WP_163473050.1">
    <property type="nucleotide sequence ID" value="NZ_JAAGWZ010000002.1"/>
</dbReference>
<dbReference type="InterPro" id="IPR003838">
    <property type="entry name" value="ABC3_permease_C"/>
</dbReference>
<evidence type="ECO:0000256" key="3">
    <source>
        <dbReference type="ARBA" id="ARBA00022692"/>
    </source>
</evidence>
<dbReference type="GO" id="GO:0022857">
    <property type="term" value="F:transmembrane transporter activity"/>
    <property type="evidence" value="ECO:0007669"/>
    <property type="project" value="TreeGrafter"/>
</dbReference>
<feature type="transmembrane region" description="Helical" evidence="8">
    <location>
        <begin position="277"/>
        <end position="307"/>
    </location>
</feature>
<evidence type="ECO:0000256" key="4">
    <source>
        <dbReference type="ARBA" id="ARBA00022989"/>
    </source>
</evidence>
<keyword evidence="3 8" id="KW-0812">Transmembrane</keyword>
<reference evidence="10 11" key="1">
    <citation type="journal article" date="2014" name="Int. J. Syst. Evol. Microbiol.">
        <title>Description of Galbitalea soli gen. nov., sp. nov., and Frondihabitans sucicola sp. nov.</title>
        <authorList>
            <person name="Kim S.J."/>
            <person name="Lim J.M."/>
            <person name="Ahn J.H."/>
            <person name="Weon H.Y."/>
            <person name="Hamada M."/>
            <person name="Suzuki K."/>
            <person name="Ahn T.Y."/>
            <person name="Kwon S.W."/>
        </authorList>
    </citation>
    <scope>NUCLEOTIDE SEQUENCE [LARGE SCALE GENOMIC DNA]</scope>
    <source>
        <strain evidence="10 11">NBRC 108727</strain>
    </source>
</reference>
<keyword evidence="2" id="KW-1003">Cell membrane</keyword>
<evidence type="ECO:0000256" key="8">
    <source>
        <dbReference type="SAM" id="Phobius"/>
    </source>
</evidence>
<keyword evidence="5 8" id="KW-0472">Membrane</keyword>
<feature type="domain" description="ABC3 transporter permease C-terminal" evidence="9">
    <location>
        <begin position="239"/>
        <end position="355"/>
    </location>
</feature>
<evidence type="ECO:0000313" key="11">
    <source>
        <dbReference type="Proteomes" id="UP000479756"/>
    </source>
</evidence>
<keyword evidence="4 8" id="KW-1133">Transmembrane helix</keyword>
<feature type="transmembrane region" description="Helical" evidence="8">
    <location>
        <begin position="805"/>
        <end position="831"/>
    </location>
</feature>
<comment type="similarity">
    <text evidence="6">Belongs to the ABC-4 integral membrane protein family.</text>
</comment>
<dbReference type="AlphaFoldDB" id="A0A7C9TQK7"/>
<name>A0A7C9TQK7_9MICO</name>
<feature type="compositionally biased region" description="Basic and acidic residues" evidence="7">
    <location>
        <begin position="49"/>
        <end position="58"/>
    </location>
</feature>
<proteinExistence type="inferred from homology"/>
<feature type="transmembrane region" description="Helical" evidence="8">
    <location>
        <begin position="327"/>
        <end position="346"/>
    </location>
</feature>